<dbReference type="Pfam" id="PF05552">
    <property type="entry name" value="MS_channel_1st_1"/>
    <property type="match status" value="2"/>
</dbReference>
<dbReference type="Proteomes" id="UP000290365">
    <property type="component" value="Chromosome"/>
</dbReference>
<protein>
    <submittedName>
        <fullName evidence="3">Small-conductance mechanosensitive ion channel</fullName>
    </submittedName>
</protein>
<evidence type="ECO:0000256" key="2">
    <source>
        <dbReference type="SAM" id="Phobius"/>
    </source>
</evidence>
<dbReference type="Gene3D" id="1.10.287.1260">
    <property type="match status" value="1"/>
</dbReference>
<name>A0A4P6K263_KTERU</name>
<feature type="transmembrane region" description="Helical" evidence="2">
    <location>
        <begin position="37"/>
        <end position="54"/>
    </location>
</feature>
<feature type="transmembrane region" description="Helical" evidence="2">
    <location>
        <begin position="96"/>
        <end position="119"/>
    </location>
</feature>
<keyword evidence="2" id="KW-0472">Membrane</keyword>
<reference evidence="3 4" key="1">
    <citation type="submission" date="2019-01" db="EMBL/GenBank/DDBJ databases">
        <title>Ktedonosporobacter rubrisoli SCAWS-G2.</title>
        <authorList>
            <person name="Huang Y."/>
            <person name="Yan B."/>
        </authorList>
    </citation>
    <scope>NUCLEOTIDE SEQUENCE [LARGE SCALE GENOMIC DNA]</scope>
    <source>
        <strain evidence="3 4">SCAWS-G2</strain>
    </source>
</reference>
<gene>
    <name evidence="3" type="ORF">EPA93_38595</name>
</gene>
<feature type="transmembrane region" description="Helical" evidence="2">
    <location>
        <begin position="125"/>
        <end position="150"/>
    </location>
</feature>
<keyword evidence="2" id="KW-0812">Transmembrane</keyword>
<dbReference type="EMBL" id="CP035758">
    <property type="protein sequence ID" value="QBD81566.1"/>
    <property type="molecule type" value="Genomic_DNA"/>
</dbReference>
<feature type="region of interest" description="Disordered" evidence="1">
    <location>
        <begin position="235"/>
        <end position="263"/>
    </location>
</feature>
<feature type="transmembrane region" description="Helical" evidence="2">
    <location>
        <begin position="197"/>
        <end position="218"/>
    </location>
</feature>
<dbReference type="AlphaFoldDB" id="A0A4P6K263"/>
<organism evidence="3 4">
    <name type="scientific">Ktedonosporobacter rubrisoli</name>
    <dbReference type="NCBI Taxonomy" id="2509675"/>
    <lineage>
        <taxon>Bacteria</taxon>
        <taxon>Bacillati</taxon>
        <taxon>Chloroflexota</taxon>
        <taxon>Ktedonobacteria</taxon>
        <taxon>Ktedonobacterales</taxon>
        <taxon>Ktedonosporobacteraceae</taxon>
        <taxon>Ktedonosporobacter</taxon>
    </lineage>
</organism>
<dbReference type="KEGG" id="kbs:EPA93_38595"/>
<dbReference type="InterPro" id="IPR008910">
    <property type="entry name" value="MSC_TM_helix"/>
</dbReference>
<evidence type="ECO:0000313" key="4">
    <source>
        <dbReference type="Proteomes" id="UP000290365"/>
    </source>
</evidence>
<feature type="transmembrane region" description="Helical" evidence="2">
    <location>
        <begin position="12"/>
        <end position="31"/>
    </location>
</feature>
<keyword evidence="2" id="KW-1133">Transmembrane helix</keyword>
<dbReference type="OrthoDB" id="8902745at2"/>
<evidence type="ECO:0000313" key="3">
    <source>
        <dbReference type="EMBL" id="QBD81566.1"/>
    </source>
</evidence>
<keyword evidence="4" id="KW-1185">Reference proteome</keyword>
<proteinExistence type="predicted"/>
<sequence>MQYRKEHRMGTITSWGAAIVTSITSALGLLFSFVPKLLGFLAILIIGLIVSALLEKGVTLLLRKAGFDNFAHRIGLTRLEQRTNINLNPSVVLGKIVYWFVLLIFLIPAINSLGLTTISNILTQIIAYIPNVFVAVLILFLGTLAGTFVADIIKGATGAARMGSPNVLANIARFAIIAFAAIIALEQLQIAPSILNILFTAVVGALALAFGLAFGLGGRETAQRWLARGENQLSNTSQMGTAPATPPNMNQGRTEQPRNREYA</sequence>
<accession>A0A4P6K263</accession>
<feature type="transmembrane region" description="Helical" evidence="2">
    <location>
        <begin position="171"/>
        <end position="191"/>
    </location>
</feature>
<evidence type="ECO:0000256" key="1">
    <source>
        <dbReference type="SAM" id="MobiDB-lite"/>
    </source>
</evidence>